<dbReference type="InterPro" id="IPR021176">
    <property type="entry name" value="Competence-induced_CoiA"/>
</dbReference>
<protein>
    <recommendedName>
        <fullName evidence="6">Competence protein CoiA</fullName>
    </recommendedName>
</protein>
<dbReference type="Pfam" id="PF25166">
    <property type="entry name" value="CoiA_C"/>
    <property type="match status" value="1"/>
</dbReference>
<dbReference type="InterPro" id="IPR057252">
    <property type="entry name" value="CoiA_C"/>
</dbReference>
<dbReference type="EMBL" id="LWSG01000034">
    <property type="protein sequence ID" value="OAS83860.1"/>
    <property type="molecule type" value="Genomic_DNA"/>
</dbReference>
<dbReference type="RefSeq" id="WP_066336318.1">
    <property type="nucleotide sequence ID" value="NZ_LWSG01000034.1"/>
</dbReference>
<feature type="domain" description="Competence protein CoiA-like N-terminal" evidence="2">
    <location>
        <begin position="17"/>
        <end position="64"/>
    </location>
</feature>
<evidence type="ECO:0000259" key="2">
    <source>
        <dbReference type="Pfam" id="PF25164"/>
    </source>
</evidence>
<proteinExistence type="predicted"/>
<evidence type="ECO:0008006" key="6">
    <source>
        <dbReference type="Google" id="ProtNLM"/>
    </source>
</evidence>
<name>A0A179SS66_9BACI</name>
<sequence length="395" mass="46416">MFVAYDEKGILVNVAEKKWTKQGLVKLRERNNFVCPTCSNEVELKIGTIITAHFAHKKLTGCTMKGEPETQYHMKGKVDLFEWLQKQSLLTDVQLEPYISTIKQRPDILFSNGDQVVPIEFQCSTIDSNLLIKRSLQYRKLDMNVLWILGAKSLKRTGTMSFQLSSFHWLFARSTNLRDPLSLYSYCPDLKSFIILHSIIPFSPRSVITNHSTYQIQSISYHSLVNQQPNKKTIMAAWIDKIRRFRQKALRFQSKDTRALNLFLYQAKQLPLTYLPSLAFFPLNSNYLIESPVYVWQGWILLYIEALSLNTTFTFQDVYHYIAEKVKEGIISIRNLLSVEVHYSFVIKEYLIQLCHFSILKQKQKNLFIKQSTIEWSRRIEELYRSDAKLRYKYD</sequence>
<feature type="domain" description="Competence protein CoiA nuclease-like" evidence="1">
    <location>
        <begin position="69"/>
        <end position="228"/>
    </location>
</feature>
<feature type="domain" description="Competence protein CoiA C-terminal" evidence="3">
    <location>
        <begin position="236"/>
        <end position="377"/>
    </location>
</feature>
<evidence type="ECO:0000259" key="3">
    <source>
        <dbReference type="Pfam" id="PF25166"/>
    </source>
</evidence>
<accession>A0A179SS66</accession>
<reference evidence="5" key="1">
    <citation type="submission" date="2016-04" db="EMBL/GenBank/DDBJ databases">
        <authorList>
            <person name="Lyu Z."/>
            <person name="Lyu W."/>
        </authorList>
    </citation>
    <scope>NUCLEOTIDE SEQUENCE [LARGE SCALE GENOMIC DNA]</scope>
    <source>
        <strain evidence="5">C44</strain>
    </source>
</reference>
<evidence type="ECO:0000259" key="1">
    <source>
        <dbReference type="Pfam" id="PF06054"/>
    </source>
</evidence>
<dbReference type="Pfam" id="PF25164">
    <property type="entry name" value="CoiA_N"/>
    <property type="match status" value="1"/>
</dbReference>
<organism evidence="4 5">
    <name type="scientific">Metabacillus litoralis</name>
    <dbReference type="NCBI Taxonomy" id="152268"/>
    <lineage>
        <taxon>Bacteria</taxon>
        <taxon>Bacillati</taxon>
        <taxon>Bacillota</taxon>
        <taxon>Bacilli</taxon>
        <taxon>Bacillales</taxon>
        <taxon>Bacillaceae</taxon>
        <taxon>Metabacillus</taxon>
    </lineage>
</organism>
<evidence type="ECO:0000313" key="4">
    <source>
        <dbReference type="EMBL" id="OAS83860.1"/>
    </source>
</evidence>
<dbReference type="InterPro" id="IPR057253">
    <property type="entry name" value="CoiA-like_N"/>
</dbReference>
<comment type="caution">
    <text evidence="4">The sequence shown here is derived from an EMBL/GenBank/DDBJ whole genome shotgun (WGS) entry which is preliminary data.</text>
</comment>
<dbReference type="AlphaFoldDB" id="A0A179SS66"/>
<gene>
    <name evidence="4" type="ORF">A6K24_07045</name>
</gene>
<keyword evidence="5" id="KW-1185">Reference proteome</keyword>
<dbReference type="OrthoDB" id="3784230at2"/>
<dbReference type="PIRSF" id="PIRSF007487">
    <property type="entry name" value="Competence-induced_CoiA_bac"/>
    <property type="match status" value="1"/>
</dbReference>
<dbReference type="Pfam" id="PF06054">
    <property type="entry name" value="CoiA_nuc"/>
    <property type="match status" value="1"/>
</dbReference>
<dbReference type="InterPro" id="IPR010330">
    <property type="entry name" value="CoiA_nuc"/>
</dbReference>
<dbReference type="Proteomes" id="UP000078534">
    <property type="component" value="Unassembled WGS sequence"/>
</dbReference>
<evidence type="ECO:0000313" key="5">
    <source>
        <dbReference type="Proteomes" id="UP000078534"/>
    </source>
</evidence>
<dbReference type="STRING" id="152268.A6K24_07045"/>